<organism evidence="1 2">
    <name type="scientific">Kipferlia bialata</name>
    <dbReference type="NCBI Taxonomy" id="797122"/>
    <lineage>
        <taxon>Eukaryota</taxon>
        <taxon>Metamonada</taxon>
        <taxon>Carpediemonas-like organisms</taxon>
        <taxon>Kipferlia</taxon>
    </lineage>
</organism>
<evidence type="ECO:0000313" key="2">
    <source>
        <dbReference type="Proteomes" id="UP000265618"/>
    </source>
</evidence>
<comment type="caution">
    <text evidence="1">The sequence shown here is derived from an EMBL/GenBank/DDBJ whole genome shotgun (WGS) entry which is preliminary data.</text>
</comment>
<reference evidence="1 2" key="1">
    <citation type="journal article" date="2018" name="PLoS ONE">
        <title>The draft genome of Kipferlia bialata reveals reductive genome evolution in fornicate parasites.</title>
        <authorList>
            <person name="Tanifuji G."/>
            <person name="Takabayashi S."/>
            <person name="Kume K."/>
            <person name="Takagi M."/>
            <person name="Nakayama T."/>
            <person name="Kamikawa R."/>
            <person name="Inagaki Y."/>
            <person name="Hashimoto T."/>
        </authorList>
    </citation>
    <scope>NUCLEOTIDE SEQUENCE [LARGE SCALE GENOMIC DNA]</scope>
    <source>
        <strain evidence="1">NY0173</strain>
    </source>
</reference>
<keyword evidence="2" id="KW-1185">Reference proteome</keyword>
<protein>
    <submittedName>
        <fullName evidence="1">Uncharacterized protein</fullName>
    </submittedName>
</protein>
<proteinExistence type="predicted"/>
<dbReference type="Proteomes" id="UP000265618">
    <property type="component" value="Unassembled WGS sequence"/>
</dbReference>
<gene>
    <name evidence="1" type="ORF">KIPB_015239</name>
</gene>
<dbReference type="EMBL" id="BDIP01008393">
    <property type="protein sequence ID" value="GIQ91823.1"/>
    <property type="molecule type" value="Genomic_DNA"/>
</dbReference>
<accession>A0A9K3DDB6</accession>
<evidence type="ECO:0000313" key="1">
    <source>
        <dbReference type="EMBL" id="GIQ91823.1"/>
    </source>
</evidence>
<feature type="non-terminal residue" evidence="1">
    <location>
        <position position="48"/>
    </location>
</feature>
<feature type="non-terminal residue" evidence="1">
    <location>
        <position position="1"/>
    </location>
</feature>
<name>A0A9K3DDB6_9EUKA</name>
<sequence length="48" mass="5107">EGALLAAPLAALLGHPSLNEFAGTANRLCDHLLRYPASLRPPERTLAQ</sequence>
<dbReference type="AlphaFoldDB" id="A0A9K3DDB6"/>